<name>A0A7Z0MNU9_9GAMM</name>
<keyword evidence="1" id="KW-0812">Transmembrane</keyword>
<feature type="transmembrane region" description="Helical" evidence="1">
    <location>
        <begin position="58"/>
        <end position="81"/>
    </location>
</feature>
<reference evidence="2 3" key="1">
    <citation type="submission" date="2020-05" db="EMBL/GenBank/DDBJ databases">
        <title>Horizontal transmission and recombination maintain forever young bacterial symbiont genomes.</title>
        <authorList>
            <person name="Russell S.L."/>
            <person name="Pepper-Tunick E."/>
            <person name="Svedberg J."/>
            <person name="Byrne A."/>
            <person name="Ruelas Castillo J."/>
            <person name="Vollmers C."/>
            <person name="Beinart R.A."/>
            <person name="Corbett-Detig R."/>
        </authorList>
    </citation>
    <scope>NUCLEOTIDE SEQUENCE [LARGE SCALE GENOMIC DNA]</scope>
    <source>
        <strain evidence="2">4727-3</strain>
    </source>
</reference>
<feature type="transmembrane region" description="Helical" evidence="1">
    <location>
        <begin position="12"/>
        <end position="38"/>
    </location>
</feature>
<evidence type="ECO:0000256" key="1">
    <source>
        <dbReference type="SAM" id="Phobius"/>
    </source>
</evidence>
<gene>
    <name evidence="2" type="ORF">H0A75_03520</name>
</gene>
<evidence type="ECO:0000313" key="3">
    <source>
        <dbReference type="Proteomes" id="UP000537890"/>
    </source>
</evidence>
<accession>A0A7Z0MNU9</accession>
<protein>
    <submittedName>
        <fullName evidence="2">Uncharacterized protein</fullName>
    </submittedName>
</protein>
<dbReference type="AlphaFoldDB" id="A0A7Z0MNU9"/>
<keyword evidence="1" id="KW-0472">Membrane</keyword>
<proteinExistence type="predicted"/>
<dbReference type="EMBL" id="JACCHS010000046">
    <property type="protein sequence ID" value="NYT46835.1"/>
    <property type="molecule type" value="Genomic_DNA"/>
</dbReference>
<dbReference type="Proteomes" id="UP000537890">
    <property type="component" value="Unassembled WGS sequence"/>
</dbReference>
<sequence length="191" mass="21965">MIRVAPMVNFMFFLIYGVDSGLLLGGSFMFFLLIYVYFPWGCSRGSFFGALCCSLLLFYFSDLFFDCPGLFFGALCCFFSFFDLRIDFPDSLSSFFFFDLLFFPWVAPQGGPFFLGHCGFSPSFLIYGLFWVGFPRGIFYVFFYFSGLILIALGGIFLFFFFIYGLILIAPMVSFWGQFLLALFFLNPIDS</sequence>
<keyword evidence="1" id="KW-1133">Transmembrane helix</keyword>
<comment type="caution">
    <text evidence="2">The sequence shown here is derived from an EMBL/GenBank/DDBJ whole genome shotgun (WGS) entry which is preliminary data.</text>
</comment>
<evidence type="ECO:0000313" key="2">
    <source>
        <dbReference type="EMBL" id="NYT46835.1"/>
    </source>
</evidence>
<feature type="transmembrane region" description="Helical" evidence="1">
    <location>
        <begin position="168"/>
        <end position="186"/>
    </location>
</feature>
<feature type="transmembrane region" description="Helical" evidence="1">
    <location>
        <begin position="141"/>
        <end position="162"/>
    </location>
</feature>
<feature type="transmembrane region" description="Helical" evidence="1">
    <location>
        <begin position="113"/>
        <end position="134"/>
    </location>
</feature>
<organism evidence="2 3">
    <name type="scientific">Candidatus Methanofishera endochildressiae</name>
    <dbReference type="NCBI Taxonomy" id="2738884"/>
    <lineage>
        <taxon>Bacteria</taxon>
        <taxon>Pseudomonadati</taxon>
        <taxon>Pseudomonadota</taxon>
        <taxon>Gammaproteobacteria</taxon>
        <taxon>Candidatus Methanofishera</taxon>
    </lineage>
</organism>